<feature type="compositionally biased region" description="Basic and acidic residues" evidence="1">
    <location>
        <begin position="253"/>
        <end position="264"/>
    </location>
</feature>
<feature type="compositionally biased region" description="Low complexity" evidence="1">
    <location>
        <begin position="177"/>
        <end position="190"/>
    </location>
</feature>
<comment type="caution">
    <text evidence="2">The sequence shown here is derived from an EMBL/GenBank/DDBJ whole genome shotgun (WGS) entry which is preliminary data.</text>
</comment>
<dbReference type="EMBL" id="AMWN01000002">
    <property type="protein sequence ID" value="EXJ93361.1"/>
    <property type="molecule type" value="Genomic_DNA"/>
</dbReference>
<dbReference type="AlphaFoldDB" id="W9YVU0"/>
<dbReference type="OrthoDB" id="10620485at2759"/>
<feature type="compositionally biased region" description="Basic and acidic residues" evidence="1">
    <location>
        <begin position="11"/>
        <end position="24"/>
    </location>
</feature>
<dbReference type="GeneID" id="19156654"/>
<sequence length="420" mass="46343">MLTKEYPTSTLEKEPVEEDLRHQAGDPVTYHDIGLAEMTDMTETGSPEIEHTWHENCYYPVFSSRGPEAPRADEAVVEYHGTDEEEDEEDHDNEDDSDDSSDGEGEDDEDEEDDSDDEDSNLSRSRNSKPLCRQPLHDIESLYEPQGFGDQEQSFNDGPSGARPKKQPKQDAPNGTALPGEVLAAGAELEGAGDGDGDIVDHQIPPSSRMAKTRQLAPTRPLKGTSSSKRRPNGNVALNEDQPAQTKRQKVSHRIDSNDNSAERDNIDQMQLAASQPATTSTTAVADPVTSKKAVINHPHGNWPVLRSSRTFSTFTLAEQSRTLKDWMAEVKEYMTAIEAGAIPVVKMSRFFRHVGTYLTASTEILDDVALAAERLEGHSKRVREGMALADVERREVAELLGKFALPSSTRNTAQNSEQE</sequence>
<feature type="region of interest" description="Disordered" evidence="1">
    <location>
        <begin position="60"/>
        <end position="264"/>
    </location>
</feature>
<name>W9YVU0_9EURO</name>
<evidence type="ECO:0000256" key="1">
    <source>
        <dbReference type="SAM" id="MobiDB-lite"/>
    </source>
</evidence>
<keyword evidence="3" id="KW-1185">Reference proteome</keyword>
<dbReference type="HOGENOM" id="CLU_653805_0_0_1"/>
<protein>
    <submittedName>
        <fullName evidence="2">Uncharacterized protein</fullName>
    </submittedName>
</protein>
<accession>W9YVU0</accession>
<organism evidence="2 3">
    <name type="scientific">Capronia coronata CBS 617.96</name>
    <dbReference type="NCBI Taxonomy" id="1182541"/>
    <lineage>
        <taxon>Eukaryota</taxon>
        <taxon>Fungi</taxon>
        <taxon>Dikarya</taxon>
        <taxon>Ascomycota</taxon>
        <taxon>Pezizomycotina</taxon>
        <taxon>Eurotiomycetes</taxon>
        <taxon>Chaetothyriomycetidae</taxon>
        <taxon>Chaetothyriales</taxon>
        <taxon>Herpotrichiellaceae</taxon>
        <taxon>Capronia</taxon>
    </lineage>
</organism>
<dbReference type="RefSeq" id="XP_007720855.1">
    <property type="nucleotide sequence ID" value="XM_007722665.1"/>
</dbReference>
<dbReference type="Proteomes" id="UP000019484">
    <property type="component" value="Unassembled WGS sequence"/>
</dbReference>
<evidence type="ECO:0000313" key="3">
    <source>
        <dbReference type="Proteomes" id="UP000019484"/>
    </source>
</evidence>
<feature type="compositionally biased region" description="Polar residues" evidence="1">
    <location>
        <begin position="1"/>
        <end position="10"/>
    </location>
</feature>
<feature type="region of interest" description="Disordered" evidence="1">
    <location>
        <begin position="1"/>
        <end position="28"/>
    </location>
</feature>
<feature type="compositionally biased region" description="Acidic residues" evidence="1">
    <location>
        <begin position="83"/>
        <end position="120"/>
    </location>
</feature>
<evidence type="ECO:0000313" key="2">
    <source>
        <dbReference type="EMBL" id="EXJ93361.1"/>
    </source>
</evidence>
<gene>
    <name evidence="2" type="ORF">A1O1_01753</name>
</gene>
<proteinExistence type="predicted"/>
<reference evidence="2 3" key="1">
    <citation type="submission" date="2013-03" db="EMBL/GenBank/DDBJ databases">
        <title>The Genome Sequence of Capronia coronata CBS 617.96.</title>
        <authorList>
            <consortium name="The Broad Institute Genomics Platform"/>
            <person name="Cuomo C."/>
            <person name="de Hoog S."/>
            <person name="Gorbushina A."/>
            <person name="Walker B."/>
            <person name="Young S.K."/>
            <person name="Zeng Q."/>
            <person name="Gargeya S."/>
            <person name="Fitzgerald M."/>
            <person name="Haas B."/>
            <person name="Abouelleil A."/>
            <person name="Allen A.W."/>
            <person name="Alvarado L."/>
            <person name="Arachchi H.M."/>
            <person name="Berlin A.M."/>
            <person name="Chapman S.B."/>
            <person name="Gainer-Dewar J."/>
            <person name="Goldberg J."/>
            <person name="Griggs A."/>
            <person name="Gujja S."/>
            <person name="Hansen M."/>
            <person name="Howarth C."/>
            <person name="Imamovic A."/>
            <person name="Ireland A."/>
            <person name="Larimer J."/>
            <person name="McCowan C."/>
            <person name="Murphy C."/>
            <person name="Pearson M."/>
            <person name="Poon T.W."/>
            <person name="Priest M."/>
            <person name="Roberts A."/>
            <person name="Saif S."/>
            <person name="Shea T."/>
            <person name="Sisk P."/>
            <person name="Sykes S."/>
            <person name="Wortman J."/>
            <person name="Nusbaum C."/>
            <person name="Birren B."/>
        </authorList>
    </citation>
    <scope>NUCLEOTIDE SEQUENCE [LARGE SCALE GENOMIC DNA]</scope>
    <source>
        <strain evidence="2 3">CBS 617.96</strain>
    </source>
</reference>